<dbReference type="PROSITE" id="PS00201">
    <property type="entry name" value="FLAVODOXIN"/>
    <property type="match status" value="1"/>
</dbReference>
<dbReference type="InterPro" id="IPR008254">
    <property type="entry name" value="Flavodoxin/NO_synth"/>
</dbReference>
<evidence type="ECO:0000256" key="5">
    <source>
        <dbReference type="SAM" id="Phobius"/>
    </source>
</evidence>
<name>A0ABQ8UFS8_9EUKA</name>
<keyword evidence="5" id="KW-1133">Transmembrane helix</keyword>
<keyword evidence="4" id="KW-0411">Iron-sulfur</keyword>
<dbReference type="SUPFAM" id="SSF52218">
    <property type="entry name" value="Flavoproteins"/>
    <property type="match status" value="1"/>
</dbReference>
<dbReference type="Gene3D" id="3.30.70.20">
    <property type="match status" value="1"/>
</dbReference>
<dbReference type="PANTHER" id="PTHR24960">
    <property type="entry name" value="PHOTOSYSTEM I IRON-SULFUR CENTER-RELATED"/>
    <property type="match status" value="1"/>
</dbReference>
<keyword evidence="3" id="KW-0408">Iron</keyword>
<feature type="domain" description="4Fe-4S ferredoxin-type" evidence="7">
    <location>
        <begin position="224"/>
        <end position="253"/>
    </location>
</feature>
<accession>A0ABQ8UFS8</accession>
<dbReference type="InterPro" id="IPR050157">
    <property type="entry name" value="PSI_iron-sulfur_center"/>
</dbReference>
<comment type="caution">
    <text evidence="8">The sequence shown here is derived from an EMBL/GenBank/DDBJ whole genome shotgun (WGS) entry which is preliminary data.</text>
</comment>
<evidence type="ECO:0000256" key="1">
    <source>
        <dbReference type="ARBA" id="ARBA00022485"/>
    </source>
</evidence>
<dbReference type="Gene3D" id="3.40.50.360">
    <property type="match status" value="1"/>
</dbReference>
<dbReference type="EMBL" id="JAPMOS010000034">
    <property type="protein sequence ID" value="KAJ4458125.1"/>
    <property type="molecule type" value="Genomic_DNA"/>
</dbReference>
<dbReference type="SUPFAM" id="SSF54862">
    <property type="entry name" value="4Fe-4S ferredoxins"/>
    <property type="match status" value="1"/>
</dbReference>
<evidence type="ECO:0000313" key="9">
    <source>
        <dbReference type="Proteomes" id="UP001141327"/>
    </source>
</evidence>
<evidence type="ECO:0000256" key="4">
    <source>
        <dbReference type="ARBA" id="ARBA00023014"/>
    </source>
</evidence>
<dbReference type="InterPro" id="IPR017900">
    <property type="entry name" value="4Fe4S_Fe_S_CS"/>
</dbReference>
<dbReference type="Proteomes" id="UP001141327">
    <property type="component" value="Unassembled WGS sequence"/>
</dbReference>
<proteinExistence type="predicted"/>
<dbReference type="InterPro" id="IPR001226">
    <property type="entry name" value="Flavodoxin_CS"/>
</dbReference>
<feature type="domain" description="4Fe-4S ferredoxin-type" evidence="7">
    <location>
        <begin position="193"/>
        <end position="222"/>
    </location>
</feature>
<feature type="transmembrane region" description="Helical" evidence="5">
    <location>
        <begin position="294"/>
        <end position="315"/>
    </location>
</feature>
<dbReference type="PROSITE" id="PS51379">
    <property type="entry name" value="4FE4S_FER_2"/>
    <property type="match status" value="2"/>
</dbReference>
<dbReference type="PROSITE" id="PS00198">
    <property type="entry name" value="4FE4S_FER_1"/>
    <property type="match status" value="2"/>
</dbReference>
<dbReference type="InterPro" id="IPR047964">
    <property type="entry name" value="EFR1-like"/>
</dbReference>
<dbReference type="NCBIfam" id="NF038196">
    <property type="entry name" value="ferrodoxin_EFR1"/>
    <property type="match status" value="1"/>
</dbReference>
<evidence type="ECO:0000259" key="7">
    <source>
        <dbReference type="PROSITE" id="PS51379"/>
    </source>
</evidence>
<dbReference type="PROSITE" id="PS50902">
    <property type="entry name" value="FLAVODOXIN_LIKE"/>
    <property type="match status" value="1"/>
</dbReference>
<dbReference type="PANTHER" id="PTHR24960:SF79">
    <property type="entry name" value="PHOTOSYSTEM I IRON-SULFUR CENTER"/>
    <property type="match status" value="1"/>
</dbReference>
<evidence type="ECO:0000313" key="8">
    <source>
        <dbReference type="EMBL" id="KAJ4458125.1"/>
    </source>
</evidence>
<sequence>MKVTILYASLTGNTQHFAEVIAKELSGAHAVRTIDMIPAIRSPETFASIQQAVSECECLGVGSLVWGFYPMPGVCDILRRLDAATVARKPVFAFATAGQDLGYTTDAMSEILAEKGALPVAATGCYAPENFVPLLPAKPHRDLWGSEEQDKAVHLACTLQSILSHWDPARCPPLFKYRKGSSKNRKQFPVLLGPIRCDRSKCVRCGLCANRCPYGAMSQDIESGFPVFDSAKCNGCARCVNLCPREALSHPRFNGETRTKYRYDPVNGVKKGPNNYVRRQLLPRALNMSFQLKMFLLLCILAALLLGFFSLRGVAKLVRRLM</sequence>
<keyword evidence="1" id="KW-0004">4Fe-4S</keyword>
<keyword evidence="9" id="KW-1185">Reference proteome</keyword>
<protein>
    <submittedName>
        <fullName evidence="8">Flavodoxin-ferredoxin fusion protein</fullName>
    </submittedName>
</protein>
<keyword evidence="2" id="KW-0479">Metal-binding</keyword>
<dbReference type="InterPro" id="IPR017896">
    <property type="entry name" value="4Fe4S_Fe-S-bd"/>
</dbReference>
<evidence type="ECO:0000256" key="2">
    <source>
        <dbReference type="ARBA" id="ARBA00022723"/>
    </source>
</evidence>
<keyword evidence="5" id="KW-0812">Transmembrane</keyword>
<dbReference type="InterPro" id="IPR029039">
    <property type="entry name" value="Flavoprotein-like_sf"/>
</dbReference>
<evidence type="ECO:0000259" key="6">
    <source>
        <dbReference type="PROSITE" id="PS50902"/>
    </source>
</evidence>
<evidence type="ECO:0000256" key="3">
    <source>
        <dbReference type="ARBA" id="ARBA00023004"/>
    </source>
</evidence>
<reference evidence="8" key="1">
    <citation type="journal article" date="2022" name="bioRxiv">
        <title>Genomics of Preaxostyla Flagellates Illuminates Evolutionary Transitions and the Path Towards Mitochondrial Loss.</title>
        <authorList>
            <person name="Novak L.V.F."/>
            <person name="Treitli S.C."/>
            <person name="Pyrih J."/>
            <person name="Halakuc P."/>
            <person name="Pipaliya S.V."/>
            <person name="Vacek V."/>
            <person name="Brzon O."/>
            <person name="Soukal P."/>
            <person name="Eme L."/>
            <person name="Dacks J.B."/>
            <person name="Karnkowska A."/>
            <person name="Elias M."/>
            <person name="Hampl V."/>
        </authorList>
    </citation>
    <scope>NUCLEOTIDE SEQUENCE</scope>
    <source>
        <strain evidence="8">RCP-MX</strain>
    </source>
</reference>
<organism evidence="8 9">
    <name type="scientific">Paratrimastix pyriformis</name>
    <dbReference type="NCBI Taxonomy" id="342808"/>
    <lineage>
        <taxon>Eukaryota</taxon>
        <taxon>Metamonada</taxon>
        <taxon>Preaxostyla</taxon>
        <taxon>Paratrimastigidae</taxon>
        <taxon>Paratrimastix</taxon>
    </lineage>
</organism>
<dbReference type="Pfam" id="PF12838">
    <property type="entry name" value="Fer4_7"/>
    <property type="match status" value="1"/>
</dbReference>
<feature type="domain" description="Flavodoxin-like" evidence="6">
    <location>
        <begin position="3"/>
        <end position="149"/>
    </location>
</feature>
<keyword evidence="5" id="KW-0472">Membrane</keyword>
<gene>
    <name evidence="8" type="ORF">PAPYR_13542</name>
</gene>